<dbReference type="Gene3D" id="3.40.390.10">
    <property type="entry name" value="Collagenase (Catalytic Domain)"/>
    <property type="match status" value="1"/>
</dbReference>
<proteinExistence type="predicted"/>
<organism evidence="2 3">
    <name type="scientific">Stachybotrys elegans</name>
    <dbReference type="NCBI Taxonomy" id="80388"/>
    <lineage>
        <taxon>Eukaryota</taxon>
        <taxon>Fungi</taxon>
        <taxon>Dikarya</taxon>
        <taxon>Ascomycota</taxon>
        <taxon>Pezizomycotina</taxon>
        <taxon>Sordariomycetes</taxon>
        <taxon>Hypocreomycetidae</taxon>
        <taxon>Hypocreales</taxon>
        <taxon>Stachybotryaceae</taxon>
        <taxon>Stachybotrys</taxon>
    </lineage>
</organism>
<dbReference type="EMBL" id="JAGPNK010000028">
    <property type="protein sequence ID" value="KAH7303801.1"/>
    <property type="molecule type" value="Genomic_DNA"/>
</dbReference>
<dbReference type="OrthoDB" id="2142213at2759"/>
<keyword evidence="1" id="KW-0732">Signal</keyword>
<dbReference type="InterPro" id="IPR024079">
    <property type="entry name" value="MetalloPept_cat_dom_sf"/>
</dbReference>
<dbReference type="AlphaFoldDB" id="A0A8K0WJB8"/>
<dbReference type="SUPFAM" id="SSF55486">
    <property type="entry name" value="Metalloproteases ('zincins'), catalytic domain"/>
    <property type="match status" value="1"/>
</dbReference>
<evidence type="ECO:0000313" key="2">
    <source>
        <dbReference type="EMBL" id="KAH7303801.1"/>
    </source>
</evidence>
<feature type="chain" id="PRO_5035460000" description="Peptidase M12A domain-containing protein" evidence="1">
    <location>
        <begin position="23"/>
        <end position="291"/>
    </location>
</feature>
<accession>A0A8K0WJB8</accession>
<evidence type="ECO:0000256" key="1">
    <source>
        <dbReference type="SAM" id="SignalP"/>
    </source>
</evidence>
<evidence type="ECO:0008006" key="4">
    <source>
        <dbReference type="Google" id="ProtNLM"/>
    </source>
</evidence>
<reference evidence="2" key="1">
    <citation type="journal article" date="2021" name="Nat. Commun.">
        <title>Genetic determinants of endophytism in the Arabidopsis root mycobiome.</title>
        <authorList>
            <person name="Mesny F."/>
            <person name="Miyauchi S."/>
            <person name="Thiergart T."/>
            <person name="Pickel B."/>
            <person name="Atanasova L."/>
            <person name="Karlsson M."/>
            <person name="Huettel B."/>
            <person name="Barry K.W."/>
            <person name="Haridas S."/>
            <person name="Chen C."/>
            <person name="Bauer D."/>
            <person name="Andreopoulos W."/>
            <person name="Pangilinan J."/>
            <person name="LaButti K."/>
            <person name="Riley R."/>
            <person name="Lipzen A."/>
            <person name="Clum A."/>
            <person name="Drula E."/>
            <person name="Henrissat B."/>
            <person name="Kohler A."/>
            <person name="Grigoriev I.V."/>
            <person name="Martin F.M."/>
            <person name="Hacquard S."/>
        </authorList>
    </citation>
    <scope>NUCLEOTIDE SEQUENCE</scope>
    <source>
        <strain evidence="2">MPI-CAGE-CH-0235</strain>
    </source>
</reference>
<sequence length="291" mass="32890">MHTSIVFGALAPLLSLFQLVDGQRLDKPIVDPVTPSMDVSLLNTLRPVRHLYRLWVDGNLPLRCYDIAIQEGFSPADVDAYDVTYDDCETPWVFCRHRSAEMDLFGMRDTFGRIPVRTRQYVRTIMGLPGARSAYAFSDRGDIIFFGDCDNSPTVFIHEFAHILDRHGVAGHNDSDFSRNPIWEAAYDADPRISDEYAQTNQQENWAQEVVLATFDRVSPGGLPAIQPSHADIGHQYGTARIYLENKIIPGGTCQFRWPDETRVNETIPLLKVQDVPESPPIKCDFSGHKH</sequence>
<protein>
    <recommendedName>
        <fullName evidence="4">Peptidase M12A domain-containing protein</fullName>
    </recommendedName>
</protein>
<feature type="non-terminal residue" evidence="2">
    <location>
        <position position="291"/>
    </location>
</feature>
<name>A0A8K0WJB8_9HYPO</name>
<comment type="caution">
    <text evidence="2">The sequence shown here is derived from an EMBL/GenBank/DDBJ whole genome shotgun (WGS) entry which is preliminary data.</text>
</comment>
<feature type="signal peptide" evidence="1">
    <location>
        <begin position="1"/>
        <end position="22"/>
    </location>
</feature>
<dbReference type="GO" id="GO:0008237">
    <property type="term" value="F:metallopeptidase activity"/>
    <property type="evidence" value="ECO:0007669"/>
    <property type="project" value="InterPro"/>
</dbReference>
<evidence type="ECO:0000313" key="3">
    <source>
        <dbReference type="Proteomes" id="UP000813444"/>
    </source>
</evidence>
<gene>
    <name evidence="2" type="ORF">B0I35DRAFT_495969</name>
</gene>
<keyword evidence="3" id="KW-1185">Reference proteome</keyword>
<dbReference type="Proteomes" id="UP000813444">
    <property type="component" value="Unassembled WGS sequence"/>
</dbReference>